<organism evidence="1 2">
    <name type="scientific">Microbacterium azadirachtae</name>
    <dbReference type="NCBI Taxonomy" id="582680"/>
    <lineage>
        <taxon>Bacteria</taxon>
        <taxon>Bacillati</taxon>
        <taxon>Actinomycetota</taxon>
        <taxon>Actinomycetes</taxon>
        <taxon>Micrococcales</taxon>
        <taxon>Microbacteriaceae</taxon>
        <taxon>Microbacterium</taxon>
    </lineage>
</organism>
<gene>
    <name evidence="1" type="ORF">RS86_00631</name>
</gene>
<proteinExistence type="predicted"/>
<evidence type="ECO:0000313" key="2">
    <source>
        <dbReference type="Proteomes" id="UP000033740"/>
    </source>
</evidence>
<dbReference type="Proteomes" id="UP000033740">
    <property type="component" value="Unassembled WGS sequence"/>
</dbReference>
<keyword evidence="2" id="KW-1185">Reference proteome</keyword>
<reference evidence="1 2" key="1">
    <citation type="submission" date="2015-02" db="EMBL/GenBank/DDBJ databases">
        <title>Draft genome sequences of ten Microbacterium spp. with emphasis on heavy metal contaminated environments.</title>
        <authorList>
            <person name="Corretto E."/>
        </authorList>
    </citation>
    <scope>NUCLEOTIDE SEQUENCE [LARGE SCALE GENOMIC DNA]</scope>
    <source>
        <strain evidence="1 2">ARN176</strain>
    </source>
</reference>
<dbReference type="AlphaFoldDB" id="A0A0F0LPZ7"/>
<protein>
    <submittedName>
        <fullName evidence="1">Uncharacterized protein</fullName>
    </submittedName>
</protein>
<dbReference type="PATRIC" id="fig|582680.6.peg.652"/>
<comment type="caution">
    <text evidence="1">The sequence shown here is derived from an EMBL/GenBank/DDBJ whole genome shotgun (WGS) entry which is preliminary data.</text>
</comment>
<sequence length="122" mass="13076">MSDPVSSLLAHGADQVAARVFADVFSVRAPSPQPFSEVLARLTALAGANERRQFFSTSAMDDPEYAGGLEIVLLWERALLAARTVVGEHGLFVVALREGEAARASGDPYTAALSRLMESRRS</sequence>
<dbReference type="RefSeq" id="WP_152642053.1">
    <property type="nucleotide sequence ID" value="NZ_JYIX01000025.1"/>
</dbReference>
<dbReference type="EMBL" id="JYIX01000025">
    <property type="protein sequence ID" value="KJL34754.1"/>
    <property type="molecule type" value="Genomic_DNA"/>
</dbReference>
<accession>A0A0F0LPZ7</accession>
<name>A0A0F0LPZ7_9MICO</name>
<evidence type="ECO:0000313" key="1">
    <source>
        <dbReference type="EMBL" id="KJL34754.1"/>
    </source>
</evidence>